<comment type="similarity">
    <text evidence="1">Belongs to the bacterial sugar transferase family.</text>
</comment>
<organism evidence="4 5">
    <name type="scientific">Flavihumibacter petaseus NBRC 106054</name>
    <dbReference type="NCBI Taxonomy" id="1220578"/>
    <lineage>
        <taxon>Bacteria</taxon>
        <taxon>Pseudomonadati</taxon>
        <taxon>Bacteroidota</taxon>
        <taxon>Chitinophagia</taxon>
        <taxon>Chitinophagales</taxon>
        <taxon>Chitinophagaceae</taxon>
        <taxon>Flavihumibacter</taxon>
    </lineage>
</organism>
<sequence length="386" mass="44322">MESIVPLTAAPQTAPTYRRYSVYREQDKAPVARILSREFFYIGKNTRSIDYLVNLFDGGYAAENTVKALNILKRIEQQQKSYPQVFIIDSEMSLPAVAELVNYLRADVRFRGIPVIMDKSTSSNDCPDPAMLMRIFDDVIDARKADNKLVQRIQFLEKVKQRSLKKSQEKLDILAALRKNATLNSGRRLFDIFFASVAILVTLPLMLLIAAAIKLESNGPVLYISKRAGRGYRVFNFLKFRTMRCGAEKQVEQLKHLNTFGEEKEKVFFKVTNDPRTTRIGKMLRNTSLDELPQFFNVLLGDMSLVGNRPLPLYEASMLTTDEFSIRFMAPAGITGLWQIHKKNRHCMTTEERIRLDITYSQKQNFLYDLWIIAQTPPALIQKENA</sequence>
<dbReference type="STRING" id="1220578.FPE01S_01_03430"/>
<dbReference type="EMBL" id="BBWV01000001">
    <property type="protein sequence ID" value="GAO41331.1"/>
    <property type="molecule type" value="Genomic_DNA"/>
</dbReference>
<dbReference type="GO" id="GO:0016780">
    <property type="term" value="F:phosphotransferase activity, for other substituted phosphate groups"/>
    <property type="evidence" value="ECO:0007669"/>
    <property type="project" value="TreeGrafter"/>
</dbReference>
<comment type="caution">
    <text evidence="4">The sequence shown here is derived from an EMBL/GenBank/DDBJ whole genome shotgun (WGS) entry which is preliminary data.</text>
</comment>
<name>A0A0E9MV64_9BACT</name>
<accession>A0A0E9MV64</accession>
<dbReference type="RefSeq" id="WP_052955438.1">
    <property type="nucleotide sequence ID" value="NZ_BBWV01000001.1"/>
</dbReference>
<keyword evidence="4" id="KW-0808">Transferase</keyword>
<dbReference type="OrthoDB" id="9808602at2"/>
<evidence type="ECO:0000256" key="1">
    <source>
        <dbReference type="ARBA" id="ARBA00006464"/>
    </source>
</evidence>
<evidence type="ECO:0000259" key="3">
    <source>
        <dbReference type="Pfam" id="PF02397"/>
    </source>
</evidence>
<keyword evidence="2" id="KW-0472">Membrane</keyword>
<protein>
    <submittedName>
        <fullName evidence="4">Putative glycosyltransferase</fullName>
    </submittedName>
</protein>
<evidence type="ECO:0000256" key="2">
    <source>
        <dbReference type="SAM" id="Phobius"/>
    </source>
</evidence>
<dbReference type="PANTHER" id="PTHR30576">
    <property type="entry name" value="COLANIC BIOSYNTHESIS UDP-GLUCOSE LIPID CARRIER TRANSFERASE"/>
    <property type="match status" value="1"/>
</dbReference>
<keyword evidence="2" id="KW-0812">Transmembrane</keyword>
<dbReference type="InterPro" id="IPR003362">
    <property type="entry name" value="Bact_transf"/>
</dbReference>
<evidence type="ECO:0000313" key="5">
    <source>
        <dbReference type="Proteomes" id="UP000033121"/>
    </source>
</evidence>
<proteinExistence type="inferred from homology"/>
<evidence type="ECO:0000313" key="4">
    <source>
        <dbReference type="EMBL" id="GAO41331.1"/>
    </source>
</evidence>
<keyword evidence="2" id="KW-1133">Transmembrane helix</keyword>
<feature type="domain" description="Bacterial sugar transferase" evidence="3">
    <location>
        <begin position="187"/>
        <end position="381"/>
    </location>
</feature>
<keyword evidence="5" id="KW-1185">Reference proteome</keyword>
<dbReference type="Proteomes" id="UP000033121">
    <property type="component" value="Unassembled WGS sequence"/>
</dbReference>
<dbReference type="AlphaFoldDB" id="A0A0E9MV64"/>
<gene>
    <name evidence="4" type="ORF">FPE01S_01_03430</name>
</gene>
<dbReference type="Pfam" id="PF02397">
    <property type="entry name" value="Bac_transf"/>
    <property type="match status" value="1"/>
</dbReference>
<feature type="transmembrane region" description="Helical" evidence="2">
    <location>
        <begin position="189"/>
        <end position="213"/>
    </location>
</feature>
<dbReference type="PANTHER" id="PTHR30576:SF0">
    <property type="entry name" value="UNDECAPRENYL-PHOSPHATE N-ACETYLGALACTOSAMINYL 1-PHOSPHATE TRANSFERASE-RELATED"/>
    <property type="match status" value="1"/>
</dbReference>
<reference evidence="4 5" key="1">
    <citation type="submission" date="2015-04" db="EMBL/GenBank/DDBJ databases">
        <title>Whole genome shotgun sequence of Flavihumibacter petaseus NBRC 106054.</title>
        <authorList>
            <person name="Miyazawa S."/>
            <person name="Hosoyama A."/>
            <person name="Hashimoto M."/>
            <person name="Noguchi M."/>
            <person name="Tsuchikane K."/>
            <person name="Ohji S."/>
            <person name="Yamazoe A."/>
            <person name="Ichikawa N."/>
            <person name="Kimura A."/>
            <person name="Fujita N."/>
        </authorList>
    </citation>
    <scope>NUCLEOTIDE SEQUENCE [LARGE SCALE GENOMIC DNA]</scope>
    <source>
        <strain evidence="4 5">NBRC 106054</strain>
    </source>
</reference>